<evidence type="ECO:0000256" key="4">
    <source>
        <dbReference type="ARBA" id="ARBA00022827"/>
    </source>
</evidence>
<dbReference type="GO" id="GO:0019646">
    <property type="term" value="P:aerobic electron transport chain"/>
    <property type="evidence" value="ECO:0007669"/>
    <property type="project" value="TreeGrafter"/>
</dbReference>
<dbReference type="InterPro" id="IPR054585">
    <property type="entry name" value="NDH2-like_C"/>
</dbReference>
<comment type="similarity">
    <text evidence="2">Belongs to the NADH dehydrogenase family.</text>
</comment>
<evidence type="ECO:0000259" key="8">
    <source>
        <dbReference type="Pfam" id="PF22366"/>
    </source>
</evidence>
<name>A0A1C3E5B8_9PLAN</name>
<dbReference type="InterPro" id="IPR036188">
    <property type="entry name" value="FAD/NAD-bd_sf"/>
</dbReference>
<evidence type="ECO:0000259" key="7">
    <source>
        <dbReference type="Pfam" id="PF07992"/>
    </source>
</evidence>
<dbReference type="GO" id="GO:0003955">
    <property type="term" value="F:NAD(P)H dehydrogenase (quinone) activity"/>
    <property type="evidence" value="ECO:0007669"/>
    <property type="project" value="TreeGrafter"/>
</dbReference>
<reference evidence="9 10" key="1">
    <citation type="submission" date="2016-05" db="EMBL/GenBank/DDBJ databases">
        <title>Genomic and physiological characterization of Planctopirus sp. isolated from fresh water lake.</title>
        <authorList>
            <person name="Subhash Y."/>
            <person name="Ramana C."/>
        </authorList>
    </citation>
    <scope>NUCLEOTIDE SEQUENCE [LARGE SCALE GENOMIC DNA]</scope>
    <source>
        <strain evidence="9 10">JC280</strain>
    </source>
</reference>
<feature type="domain" description="FAD/NAD(P)-binding" evidence="7">
    <location>
        <begin position="8"/>
        <end position="332"/>
    </location>
</feature>
<feature type="transmembrane region" description="Helical" evidence="6">
    <location>
        <begin position="374"/>
        <end position="396"/>
    </location>
</feature>
<dbReference type="InterPro" id="IPR023753">
    <property type="entry name" value="FAD/NAD-binding_dom"/>
</dbReference>
<keyword evidence="6" id="KW-0472">Membrane</keyword>
<evidence type="ECO:0000313" key="9">
    <source>
        <dbReference type="EMBL" id="ODA28437.1"/>
    </source>
</evidence>
<dbReference type="Pfam" id="PF22366">
    <property type="entry name" value="NDH2_C"/>
    <property type="match status" value="1"/>
</dbReference>
<evidence type="ECO:0000313" key="10">
    <source>
        <dbReference type="Proteomes" id="UP000094828"/>
    </source>
</evidence>
<dbReference type="PANTHER" id="PTHR42913">
    <property type="entry name" value="APOPTOSIS-INDUCING FACTOR 1"/>
    <property type="match status" value="1"/>
</dbReference>
<comment type="cofactor">
    <cofactor evidence="1">
        <name>FAD</name>
        <dbReference type="ChEBI" id="CHEBI:57692"/>
    </cofactor>
</comment>
<dbReference type="PRINTS" id="PR00411">
    <property type="entry name" value="PNDRDTASEI"/>
</dbReference>
<gene>
    <name evidence="9" type="ORF">A6X21_11980</name>
</gene>
<sequence>MSLSGKHRVVIVGGGFGGLTTAKALRKTPVDITLVDRRNFHLFQPLLYQVATGGLSPGNIAAPLRSIFARQRNVHVVMDEVIGFDLPRRRVLLQEGELAYDSLVVAAGAKTGYFGNDQWAENAPGLKTVEDAIEIRGRVLTAFEEADKLPTPQAREHLLTFVVVGAGPTGVELAGTLAEIARHTLRHDFRIINPAETRIILIDAAPRILMAYAEDLAMNAQKKLMEMGVEVRTQVKIQKVDASGVEVMTAQGVEQIAAANVLWAAGVTASPLAKLLSEATGAPLDRQGRIEVQSDLTLPGHPQVYVIGDMAHFKLPSGQAVPGVAPAAMQQGKYVAKAIQSRFQNITLPPFTYTDLGSMATIGRKAAIAQIGTWKFTGLIAWILWLFIHLIQIVSFESRILVLIQWAWNYLTFSRSARLITQSGYTHGGHLRATHVTNSADNN</sequence>
<comment type="caution">
    <text evidence="9">The sequence shown here is derived from an EMBL/GenBank/DDBJ whole genome shotgun (WGS) entry which is preliminary data.</text>
</comment>
<dbReference type="SUPFAM" id="SSF51905">
    <property type="entry name" value="FAD/NAD(P)-binding domain"/>
    <property type="match status" value="1"/>
</dbReference>
<keyword evidence="6" id="KW-1133">Transmembrane helix</keyword>
<organism evidence="9 10">
    <name type="scientific">Planctopirus hydrillae</name>
    <dbReference type="NCBI Taxonomy" id="1841610"/>
    <lineage>
        <taxon>Bacteria</taxon>
        <taxon>Pseudomonadati</taxon>
        <taxon>Planctomycetota</taxon>
        <taxon>Planctomycetia</taxon>
        <taxon>Planctomycetales</taxon>
        <taxon>Planctomycetaceae</taxon>
        <taxon>Planctopirus</taxon>
    </lineage>
</organism>
<feature type="domain" description="External alternative NADH-ubiquinone oxidoreductase-like C-terminal" evidence="8">
    <location>
        <begin position="356"/>
        <end position="411"/>
    </location>
</feature>
<evidence type="ECO:0000256" key="6">
    <source>
        <dbReference type="SAM" id="Phobius"/>
    </source>
</evidence>
<evidence type="ECO:0000256" key="5">
    <source>
        <dbReference type="ARBA" id="ARBA00023002"/>
    </source>
</evidence>
<protein>
    <submittedName>
        <fullName evidence="9">Pyridine nucleotide-disulfide oxidoreductase</fullName>
    </submittedName>
</protein>
<dbReference type="STRING" id="1841610.A6X21_11980"/>
<keyword evidence="10" id="KW-1185">Reference proteome</keyword>
<evidence type="ECO:0000256" key="1">
    <source>
        <dbReference type="ARBA" id="ARBA00001974"/>
    </source>
</evidence>
<dbReference type="PANTHER" id="PTHR42913:SF3">
    <property type="entry name" value="64 KDA MITOCHONDRIAL NADH DEHYDROGENASE (EUROFUNG)"/>
    <property type="match status" value="1"/>
</dbReference>
<dbReference type="OrthoDB" id="9781621at2"/>
<keyword evidence="3" id="KW-0285">Flavoprotein</keyword>
<dbReference type="PRINTS" id="PR00368">
    <property type="entry name" value="FADPNR"/>
</dbReference>
<keyword evidence="5" id="KW-0560">Oxidoreductase</keyword>
<evidence type="ECO:0000256" key="3">
    <source>
        <dbReference type="ARBA" id="ARBA00022630"/>
    </source>
</evidence>
<dbReference type="AlphaFoldDB" id="A0A1C3E5B8"/>
<keyword evidence="6" id="KW-0812">Transmembrane</keyword>
<accession>A0A1C3E5B8</accession>
<dbReference type="InterPro" id="IPR051169">
    <property type="entry name" value="NADH-Q_oxidoreductase"/>
</dbReference>
<dbReference type="Gene3D" id="3.50.50.100">
    <property type="match status" value="1"/>
</dbReference>
<proteinExistence type="inferred from homology"/>
<dbReference type="RefSeq" id="WP_068851499.1">
    <property type="nucleotide sequence ID" value="NZ_LYDR01000152.1"/>
</dbReference>
<dbReference type="Pfam" id="PF07992">
    <property type="entry name" value="Pyr_redox_2"/>
    <property type="match status" value="1"/>
</dbReference>
<dbReference type="Proteomes" id="UP000094828">
    <property type="component" value="Unassembled WGS sequence"/>
</dbReference>
<evidence type="ECO:0000256" key="2">
    <source>
        <dbReference type="ARBA" id="ARBA00005272"/>
    </source>
</evidence>
<keyword evidence="4" id="KW-0274">FAD</keyword>
<dbReference type="EMBL" id="LYDR01000152">
    <property type="protein sequence ID" value="ODA28437.1"/>
    <property type="molecule type" value="Genomic_DNA"/>
</dbReference>